<dbReference type="OrthoDB" id="8018770at2"/>
<name>A0A1H0L7L7_9HYPH</name>
<dbReference type="Proteomes" id="UP000198793">
    <property type="component" value="Unassembled WGS sequence"/>
</dbReference>
<keyword evidence="1" id="KW-1133">Transmembrane helix</keyword>
<gene>
    <name evidence="3" type="ORF">SAMN05192530_10970</name>
</gene>
<evidence type="ECO:0000259" key="2">
    <source>
        <dbReference type="Pfam" id="PF10881"/>
    </source>
</evidence>
<keyword evidence="4" id="KW-1185">Reference proteome</keyword>
<evidence type="ECO:0000313" key="4">
    <source>
        <dbReference type="Proteomes" id="UP000198793"/>
    </source>
</evidence>
<keyword evidence="1" id="KW-0472">Membrane</keyword>
<feature type="domain" description="DUF2726" evidence="2">
    <location>
        <begin position="45"/>
        <end position="138"/>
    </location>
</feature>
<dbReference type="AlphaFoldDB" id="A0A1H0L7L7"/>
<reference evidence="3 4" key="1">
    <citation type="submission" date="2016-10" db="EMBL/GenBank/DDBJ databases">
        <authorList>
            <person name="de Groot N.N."/>
        </authorList>
    </citation>
    <scope>NUCLEOTIDE SEQUENCE [LARGE SCALE GENOMIC DNA]</scope>
    <source>
        <strain evidence="4">L7-484,KACC 16230,DSM 25025</strain>
    </source>
</reference>
<dbReference type="EMBL" id="FNIT01000009">
    <property type="protein sequence ID" value="SDO64036.1"/>
    <property type="molecule type" value="Genomic_DNA"/>
</dbReference>
<protein>
    <recommendedName>
        <fullName evidence="2">DUF2726 domain-containing protein</fullName>
    </recommendedName>
</protein>
<dbReference type="Pfam" id="PF10881">
    <property type="entry name" value="DUF2726"/>
    <property type="match status" value="1"/>
</dbReference>
<proteinExistence type="predicted"/>
<accession>A0A1H0L7L7</accession>
<organism evidence="3 4">
    <name type="scientific">Aureimonas jatrophae</name>
    <dbReference type="NCBI Taxonomy" id="1166073"/>
    <lineage>
        <taxon>Bacteria</taxon>
        <taxon>Pseudomonadati</taxon>
        <taxon>Pseudomonadota</taxon>
        <taxon>Alphaproteobacteria</taxon>
        <taxon>Hyphomicrobiales</taxon>
        <taxon>Aurantimonadaceae</taxon>
        <taxon>Aureimonas</taxon>
    </lineage>
</organism>
<feature type="transmembrane region" description="Helical" evidence="1">
    <location>
        <begin position="15"/>
        <end position="36"/>
    </location>
</feature>
<dbReference type="STRING" id="1166073.SAMN05192530_10970"/>
<dbReference type="InterPro" id="IPR024402">
    <property type="entry name" value="DUF2726"/>
</dbReference>
<sequence length="166" mass="18628">MGSWFASISSDPSRFVPLGGGLLVLLAIVLVLRRWWRSRVRLERRPLLTKAELELLAILRAALPSRLIGCQVSMGALLQPRRGINRRAASLARNKISQKVVDFAVIDPATGFVEALIELDDSTHDARRDAARDRLLAQGRYRVIRIPSRPRPTAETVRPYLASLER</sequence>
<keyword evidence="1" id="KW-0812">Transmembrane</keyword>
<dbReference type="RefSeq" id="WP_090675947.1">
    <property type="nucleotide sequence ID" value="NZ_FNIT01000009.1"/>
</dbReference>
<evidence type="ECO:0000256" key="1">
    <source>
        <dbReference type="SAM" id="Phobius"/>
    </source>
</evidence>
<evidence type="ECO:0000313" key="3">
    <source>
        <dbReference type="EMBL" id="SDO64036.1"/>
    </source>
</evidence>